<dbReference type="PANTHER" id="PTHR16089">
    <property type="entry name" value="REST COREPRESSOR COREST PROTEIN-RELATED"/>
    <property type="match status" value="1"/>
</dbReference>
<evidence type="ECO:0000313" key="6">
    <source>
        <dbReference type="Proteomes" id="UP001266305"/>
    </source>
</evidence>
<accession>A0ABQ9UZ48</accession>
<gene>
    <name evidence="5" type="primary">RCOR2_1</name>
    <name evidence="5" type="ORF">P7K49_020038</name>
</gene>
<comment type="caution">
    <text evidence="5">The sequence shown here is derived from an EMBL/GenBank/DDBJ whole genome shotgun (WGS) entry which is preliminary data.</text>
</comment>
<evidence type="ECO:0000256" key="3">
    <source>
        <dbReference type="ARBA" id="ARBA00023242"/>
    </source>
</evidence>
<feature type="non-terminal residue" evidence="5">
    <location>
        <position position="69"/>
    </location>
</feature>
<organism evidence="5 6">
    <name type="scientific">Saguinus oedipus</name>
    <name type="common">Cotton-top tamarin</name>
    <name type="synonym">Oedipomidas oedipus</name>
    <dbReference type="NCBI Taxonomy" id="9490"/>
    <lineage>
        <taxon>Eukaryota</taxon>
        <taxon>Metazoa</taxon>
        <taxon>Chordata</taxon>
        <taxon>Craniata</taxon>
        <taxon>Vertebrata</taxon>
        <taxon>Euteleostomi</taxon>
        <taxon>Mammalia</taxon>
        <taxon>Eutheria</taxon>
        <taxon>Euarchontoglires</taxon>
        <taxon>Primates</taxon>
        <taxon>Haplorrhini</taxon>
        <taxon>Platyrrhini</taxon>
        <taxon>Cebidae</taxon>
        <taxon>Callitrichinae</taxon>
        <taxon>Saguinus</taxon>
    </lineage>
</organism>
<keyword evidence="3" id="KW-0539">Nucleus</keyword>
<dbReference type="EMBL" id="JASSZA010000009">
    <property type="protein sequence ID" value="KAK2102371.1"/>
    <property type="molecule type" value="Genomic_DNA"/>
</dbReference>
<evidence type="ECO:0000259" key="4">
    <source>
        <dbReference type="PROSITE" id="PS51156"/>
    </source>
</evidence>
<keyword evidence="6" id="KW-1185">Reference proteome</keyword>
<sequence length="69" mass="7937">MAKEKVGDNTEQALGMLLRHKHNVEKSLAHLATLTTLPDKWTEEDKVLFEQAFGFHAKCFQWIQQMLPG</sequence>
<feature type="domain" description="ELM2" evidence="4">
    <location>
        <begin position="1"/>
        <end position="35"/>
    </location>
</feature>
<keyword evidence="2" id="KW-0804">Transcription</keyword>
<protein>
    <submittedName>
        <fullName evidence="5">REST corepressor 2</fullName>
    </submittedName>
</protein>
<dbReference type="PROSITE" id="PS51156">
    <property type="entry name" value="ELM2"/>
    <property type="match status" value="1"/>
</dbReference>
<dbReference type="PANTHER" id="PTHR16089:SF12">
    <property type="entry name" value="REST COREPRESSOR 2"/>
    <property type="match status" value="1"/>
</dbReference>
<dbReference type="SUPFAM" id="SSF46689">
    <property type="entry name" value="Homeodomain-like"/>
    <property type="match status" value="1"/>
</dbReference>
<dbReference type="InterPro" id="IPR009057">
    <property type="entry name" value="Homeodomain-like_sf"/>
</dbReference>
<evidence type="ECO:0000256" key="2">
    <source>
        <dbReference type="ARBA" id="ARBA00023163"/>
    </source>
</evidence>
<evidence type="ECO:0000256" key="1">
    <source>
        <dbReference type="ARBA" id="ARBA00023015"/>
    </source>
</evidence>
<dbReference type="InterPro" id="IPR000949">
    <property type="entry name" value="ELM2_dom"/>
</dbReference>
<reference evidence="5 6" key="1">
    <citation type="submission" date="2023-05" db="EMBL/GenBank/DDBJ databases">
        <title>B98-5 Cell Line De Novo Hybrid Assembly: An Optical Mapping Approach.</title>
        <authorList>
            <person name="Kananen K."/>
            <person name="Auerbach J.A."/>
            <person name="Kautto E."/>
            <person name="Blachly J.S."/>
        </authorList>
    </citation>
    <scope>NUCLEOTIDE SEQUENCE [LARGE SCALE GENOMIC DNA]</scope>
    <source>
        <strain evidence="5">B95-8</strain>
        <tissue evidence="5">Cell line</tissue>
    </source>
</reference>
<name>A0ABQ9UZ48_SAGOE</name>
<proteinExistence type="predicted"/>
<keyword evidence="1" id="KW-0805">Transcription regulation</keyword>
<dbReference type="Gene3D" id="1.10.10.60">
    <property type="entry name" value="Homeodomain-like"/>
    <property type="match status" value="1"/>
</dbReference>
<evidence type="ECO:0000313" key="5">
    <source>
        <dbReference type="EMBL" id="KAK2102371.1"/>
    </source>
</evidence>
<dbReference type="Proteomes" id="UP001266305">
    <property type="component" value="Unassembled WGS sequence"/>
</dbReference>
<dbReference type="InterPro" id="IPR051066">
    <property type="entry name" value="Trans_reg/Corepressor"/>
</dbReference>